<dbReference type="Gene3D" id="3.60.15.10">
    <property type="entry name" value="Ribonuclease Z/Hydroxyacylglutathione hydrolase-like"/>
    <property type="match status" value="1"/>
</dbReference>
<dbReference type="Pfam" id="PF21221">
    <property type="entry name" value="B_lactamase-like_C"/>
    <property type="match status" value="1"/>
</dbReference>
<accession>A0A318TEK8</accession>
<dbReference type="SMART" id="SM00849">
    <property type="entry name" value="Lactamase_B"/>
    <property type="match status" value="1"/>
</dbReference>
<organism evidence="2 3">
    <name type="scientific">Rhodopseudomonas faecalis</name>
    <dbReference type="NCBI Taxonomy" id="99655"/>
    <lineage>
        <taxon>Bacteria</taxon>
        <taxon>Pseudomonadati</taxon>
        <taxon>Pseudomonadota</taxon>
        <taxon>Alphaproteobacteria</taxon>
        <taxon>Hyphomicrobiales</taxon>
        <taxon>Nitrobacteraceae</taxon>
        <taxon>Rhodopseudomonas</taxon>
    </lineage>
</organism>
<dbReference type="EMBL" id="QJTI01000009">
    <property type="protein sequence ID" value="PYF02983.1"/>
    <property type="molecule type" value="Genomic_DNA"/>
</dbReference>
<feature type="domain" description="Metallo-beta-lactamase" evidence="1">
    <location>
        <begin position="46"/>
        <end position="263"/>
    </location>
</feature>
<dbReference type="InterPro" id="IPR050662">
    <property type="entry name" value="Sec-metab_biosynth-thioest"/>
</dbReference>
<dbReference type="InterPro" id="IPR036866">
    <property type="entry name" value="RibonucZ/Hydroxyglut_hydro"/>
</dbReference>
<dbReference type="PANTHER" id="PTHR23131">
    <property type="entry name" value="ENDORIBONUCLEASE LACTB2"/>
    <property type="match status" value="1"/>
</dbReference>
<dbReference type="PANTHER" id="PTHR23131:SF4">
    <property type="entry name" value="METALLO-BETA-LACTAMASE SUPERFAMILY POTEIN"/>
    <property type="match status" value="1"/>
</dbReference>
<dbReference type="AlphaFoldDB" id="A0A318TEK8"/>
<dbReference type="RefSeq" id="WP_110780804.1">
    <property type="nucleotide sequence ID" value="NZ_QJTI01000009.1"/>
</dbReference>
<dbReference type="InterPro" id="IPR036388">
    <property type="entry name" value="WH-like_DNA-bd_sf"/>
</dbReference>
<proteinExistence type="predicted"/>
<dbReference type="Gene3D" id="1.10.10.10">
    <property type="entry name" value="Winged helix-like DNA-binding domain superfamily/Winged helix DNA-binding domain"/>
    <property type="match status" value="1"/>
</dbReference>
<evidence type="ECO:0000313" key="2">
    <source>
        <dbReference type="EMBL" id="PYF02983.1"/>
    </source>
</evidence>
<keyword evidence="3" id="KW-1185">Reference proteome</keyword>
<reference evidence="2 3" key="1">
    <citation type="submission" date="2018-06" db="EMBL/GenBank/DDBJ databases">
        <title>Genomic Encyclopedia of Archaeal and Bacterial Type Strains, Phase II (KMG-II): from individual species to whole genera.</title>
        <authorList>
            <person name="Goeker M."/>
        </authorList>
    </citation>
    <scope>NUCLEOTIDE SEQUENCE [LARGE SCALE GENOMIC DNA]</scope>
    <source>
        <strain evidence="2 3">JCM 11668</strain>
    </source>
</reference>
<gene>
    <name evidence="2" type="ORF">BJ122_109115</name>
</gene>
<dbReference type="Pfam" id="PF00753">
    <property type="entry name" value="Lactamase_B"/>
    <property type="match status" value="1"/>
</dbReference>
<dbReference type="GO" id="GO:0016787">
    <property type="term" value="F:hydrolase activity"/>
    <property type="evidence" value="ECO:0007669"/>
    <property type="project" value="UniProtKB-KW"/>
</dbReference>
<protein>
    <submittedName>
        <fullName evidence="2">Glyoxylase-like metal-dependent hydrolase (Beta-lactamase superfamily II)</fullName>
    </submittedName>
</protein>
<keyword evidence="2" id="KW-0378">Hydrolase</keyword>
<dbReference type="SUPFAM" id="SSF56281">
    <property type="entry name" value="Metallo-hydrolase/oxidoreductase"/>
    <property type="match status" value="1"/>
</dbReference>
<comment type="caution">
    <text evidence="2">The sequence shown here is derived from an EMBL/GenBank/DDBJ whole genome shotgun (WGS) entry which is preliminary data.</text>
</comment>
<sequence>MPSKADTPPTDALRYPWDSHPGPDQVVEVLPGVLWLRLKLPFRLNHVNVYLIADGEGWALFDTGFGNEATIAAWTTLLEGELSGVQLNRVIVSHAHPDHLGLAGWLVSRFQCPLQMSQLEYLHGVYHQHRRTEERVENSRLFFRRHGMDESITTQLLGRGQDYLKKVVPMPAAFQRLSHGDHIKIGAREFQVMTGAGHSLDQVMLYCAADNFLLSADQVLSKISPNVSVWAQEPDEDALGAYLHSLRAIAAAVPDDALVLPGHGVPFYGLKARITQLATHHDERCELIADACIANARTAAELVPIVFNKHVLDAHQAGFAAGEVIAHVNYLLMQGRLKRVDSCDGLLRFKTS</sequence>
<name>A0A318TEK8_9BRAD</name>
<evidence type="ECO:0000259" key="1">
    <source>
        <dbReference type="SMART" id="SM00849"/>
    </source>
</evidence>
<dbReference type="InterPro" id="IPR048933">
    <property type="entry name" value="B_lactamase-like_C"/>
</dbReference>
<dbReference type="CDD" id="cd07725">
    <property type="entry name" value="TTHA1429-like_MBL-fold"/>
    <property type="match status" value="1"/>
</dbReference>
<evidence type="ECO:0000313" key="3">
    <source>
        <dbReference type="Proteomes" id="UP000248148"/>
    </source>
</evidence>
<dbReference type="OrthoDB" id="2971563at2"/>
<dbReference type="InterPro" id="IPR001279">
    <property type="entry name" value="Metallo-B-lactamas"/>
</dbReference>
<dbReference type="Proteomes" id="UP000248148">
    <property type="component" value="Unassembled WGS sequence"/>
</dbReference>